<evidence type="ECO:0000313" key="2">
    <source>
        <dbReference type="Proteomes" id="UP000014974"/>
    </source>
</evidence>
<reference evidence="1 2" key="1">
    <citation type="journal article" date="2013" name="Genome Announc.">
        <title>Draft Genome Sequence of Cyclobacterium qasimii Strain M12-11BT, Isolated from Arctic Marine Sediment.</title>
        <authorList>
            <person name="Shivaji S."/>
            <person name="Ara S."/>
            <person name="Singh A."/>
            <person name="Kumar Pinnaka A."/>
        </authorList>
    </citation>
    <scope>NUCLEOTIDE SEQUENCE [LARGE SCALE GENOMIC DNA]</scope>
    <source>
        <strain evidence="1 2">M12-11B</strain>
    </source>
</reference>
<organism evidence="1 2">
    <name type="scientific">Cyclobacterium qasimii M12-11B</name>
    <dbReference type="NCBI Taxonomy" id="641524"/>
    <lineage>
        <taxon>Bacteria</taxon>
        <taxon>Pseudomonadati</taxon>
        <taxon>Bacteroidota</taxon>
        <taxon>Cytophagia</taxon>
        <taxon>Cytophagales</taxon>
        <taxon>Cyclobacteriaceae</taxon>
        <taxon>Cyclobacterium</taxon>
    </lineage>
</organism>
<sequence>MRNPINFVLIVLILMYGCSQKQAPQDPTVIVSGKIINLESEEVTLFHDGEIANGKIDGEGNFKLKFEGDEGLVYSLFSGRTRFELYLSQGDSIFITADAKNTSSTFEVQGDHEKETRYLVRKRQTETEIGLKYPVELMEKSKEGYFKLKESLFTLSKVKFEEFKKQDNIDPMFVIKEEAYFTYSPLLYDVLYPVYQASFTGMAKDSIDFPMEEVNAKLATIPLDQKQLLNVGCYTQLIDTRISNLTSEILKSDKTLTSEDKARTLAIDSLLKDKSVNDHFVYTSIKSNMEYRGPVYVKEAYEKFMKENESPKYAEKLKN</sequence>
<dbReference type="RefSeq" id="WP_020891383.1">
    <property type="nucleotide sequence ID" value="NZ_ATNM01000003.1"/>
</dbReference>
<dbReference type="AlphaFoldDB" id="S7X6W2"/>
<gene>
    <name evidence="1" type="ORF">ADICYQ_0041</name>
</gene>
<name>S7X6W2_9BACT</name>
<dbReference type="PROSITE" id="PS51257">
    <property type="entry name" value="PROKAR_LIPOPROTEIN"/>
    <property type="match status" value="1"/>
</dbReference>
<evidence type="ECO:0000313" key="1">
    <source>
        <dbReference type="EMBL" id="EPR71793.1"/>
    </source>
</evidence>
<dbReference type="EMBL" id="ATNM01000003">
    <property type="protein sequence ID" value="EPR71793.1"/>
    <property type="molecule type" value="Genomic_DNA"/>
</dbReference>
<protein>
    <recommendedName>
        <fullName evidence="3">DUF4369 domain-containing protein</fullName>
    </recommendedName>
</protein>
<proteinExistence type="predicted"/>
<accession>S7X6W2</accession>
<dbReference type="STRING" id="641524.ADICYQ_0041"/>
<comment type="caution">
    <text evidence="1">The sequence shown here is derived from an EMBL/GenBank/DDBJ whole genome shotgun (WGS) entry which is preliminary data.</text>
</comment>
<evidence type="ECO:0008006" key="3">
    <source>
        <dbReference type="Google" id="ProtNLM"/>
    </source>
</evidence>
<dbReference type="OrthoDB" id="6399635at2"/>
<dbReference type="Proteomes" id="UP000014974">
    <property type="component" value="Unassembled WGS sequence"/>
</dbReference>
<dbReference type="eggNOG" id="COG0526">
    <property type="taxonomic scope" value="Bacteria"/>
</dbReference>